<dbReference type="AlphaFoldDB" id="A0A645GD00"/>
<evidence type="ECO:0000256" key="5">
    <source>
        <dbReference type="ARBA" id="ARBA00023146"/>
    </source>
</evidence>
<dbReference type="SUPFAM" id="SSF52374">
    <property type="entry name" value="Nucleotidylyl transferase"/>
    <property type="match status" value="1"/>
</dbReference>
<evidence type="ECO:0000313" key="7">
    <source>
        <dbReference type="EMBL" id="MPN21894.1"/>
    </source>
</evidence>
<proteinExistence type="predicted"/>
<dbReference type="Gene3D" id="3.40.50.620">
    <property type="entry name" value="HUPs"/>
    <property type="match status" value="1"/>
</dbReference>
<dbReference type="Pfam" id="PF00133">
    <property type="entry name" value="tRNA-synt_1"/>
    <property type="match status" value="1"/>
</dbReference>
<keyword evidence="3" id="KW-0067">ATP-binding</keyword>
<evidence type="ECO:0000256" key="4">
    <source>
        <dbReference type="ARBA" id="ARBA00022917"/>
    </source>
</evidence>
<keyword evidence="4" id="KW-0648">Protein biosynthesis</keyword>
<dbReference type="InterPro" id="IPR002300">
    <property type="entry name" value="aa-tRNA-synth_Ia"/>
</dbReference>
<dbReference type="InterPro" id="IPR014729">
    <property type="entry name" value="Rossmann-like_a/b/a_fold"/>
</dbReference>
<feature type="domain" description="Aminoacyl-tRNA synthetase class Ia" evidence="6">
    <location>
        <begin position="16"/>
        <end position="105"/>
    </location>
</feature>
<evidence type="ECO:0000256" key="2">
    <source>
        <dbReference type="ARBA" id="ARBA00022741"/>
    </source>
</evidence>
<dbReference type="GO" id="GO:0006418">
    <property type="term" value="P:tRNA aminoacylation for protein translation"/>
    <property type="evidence" value="ECO:0007669"/>
    <property type="project" value="InterPro"/>
</dbReference>
<dbReference type="EMBL" id="VSSQ01069981">
    <property type="protein sequence ID" value="MPN21894.1"/>
    <property type="molecule type" value="Genomic_DNA"/>
</dbReference>
<evidence type="ECO:0000259" key="6">
    <source>
        <dbReference type="Pfam" id="PF00133"/>
    </source>
</evidence>
<accession>A0A645GD00</accession>
<evidence type="ECO:0000256" key="1">
    <source>
        <dbReference type="ARBA" id="ARBA00022598"/>
    </source>
</evidence>
<keyword evidence="5" id="KW-0030">Aminoacyl-tRNA synthetase</keyword>
<organism evidence="7">
    <name type="scientific">bioreactor metagenome</name>
    <dbReference type="NCBI Taxonomy" id="1076179"/>
    <lineage>
        <taxon>unclassified sequences</taxon>
        <taxon>metagenomes</taxon>
        <taxon>ecological metagenomes</taxon>
    </lineage>
</organism>
<dbReference type="GO" id="GO:0005524">
    <property type="term" value="F:ATP binding"/>
    <property type="evidence" value="ECO:0007669"/>
    <property type="project" value="UniProtKB-KW"/>
</dbReference>
<evidence type="ECO:0000256" key="3">
    <source>
        <dbReference type="ARBA" id="ARBA00022840"/>
    </source>
</evidence>
<comment type="caution">
    <text evidence="7">The sequence shown here is derived from an EMBL/GenBank/DDBJ whole genome shotgun (WGS) entry which is preliminary data.</text>
</comment>
<keyword evidence="2" id="KW-0547">Nucleotide-binding</keyword>
<dbReference type="EC" id="6.1.1.9" evidence="7"/>
<sequence length="117" mass="13327">MLPVNPIETKPGKICSCGCDEFVPETSVFDTWATSSVTPQINAKWDEENDISDMLLPMSLRTQAHEIIRTWAFYTIVKSLYHTGQIPWKDIMICGFVLAKKEKKSASQRATQSFRQN</sequence>
<keyword evidence="1 7" id="KW-0436">Ligase</keyword>
<protein>
    <submittedName>
        <fullName evidence="7">Valine--tRNA ligase</fullName>
        <ecNumber evidence="7">6.1.1.9</ecNumber>
    </submittedName>
</protein>
<reference evidence="7" key="1">
    <citation type="submission" date="2019-08" db="EMBL/GenBank/DDBJ databases">
        <authorList>
            <person name="Kucharzyk K."/>
            <person name="Murdoch R.W."/>
            <person name="Higgins S."/>
            <person name="Loffler F."/>
        </authorList>
    </citation>
    <scope>NUCLEOTIDE SEQUENCE</scope>
</reference>
<name>A0A645GD00_9ZZZZ</name>
<dbReference type="GO" id="GO:0004832">
    <property type="term" value="F:valine-tRNA ligase activity"/>
    <property type="evidence" value="ECO:0007669"/>
    <property type="project" value="UniProtKB-EC"/>
</dbReference>
<gene>
    <name evidence="7" type="primary">valS_55</name>
    <name evidence="7" type="ORF">SDC9_169276</name>
</gene>